<evidence type="ECO:0000313" key="6">
    <source>
        <dbReference type="EMBL" id="AEQ21832.1"/>
    </source>
</evidence>
<evidence type="ECO:0000259" key="5">
    <source>
        <dbReference type="PROSITE" id="PS50977"/>
    </source>
</evidence>
<gene>
    <name evidence="6" type="ordered locus">Acin_0592</name>
</gene>
<feature type="DNA-binding region" description="H-T-H motif" evidence="4">
    <location>
        <begin position="43"/>
        <end position="62"/>
    </location>
</feature>
<dbReference type="GO" id="GO:0000976">
    <property type="term" value="F:transcription cis-regulatory region binding"/>
    <property type="evidence" value="ECO:0007669"/>
    <property type="project" value="TreeGrafter"/>
</dbReference>
<dbReference type="PRINTS" id="PR00455">
    <property type="entry name" value="HTHTETR"/>
</dbReference>
<name>G4Q438_ACIIR</name>
<dbReference type="PANTHER" id="PTHR30055:SF234">
    <property type="entry name" value="HTH-TYPE TRANSCRIPTIONAL REGULATOR BETI"/>
    <property type="match status" value="1"/>
</dbReference>
<dbReference type="KEGG" id="ain:Acin_0592"/>
<dbReference type="RefSeq" id="WP_009016239.1">
    <property type="nucleotide sequence ID" value="NC_016077.1"/>
</dbReference>
<evidence type="ECO:0000256" key="4">
    <source>
        <dbReference type="PROSITE-ProRule" id="PRU00335"/>
    </source>
</evidence>
<dbReference type="InterPro" id="IPR001647">
    <property type="entry name" value="HTH_TetR"/>
</dbReference>
<dbReference type="GeneID" id="92878060"/>
<dbReference type="AlphaFoldDB" id="G4Q438"/>
<dbReference type="eggNOG" id="COG1309">
    <property type="taxonomic scope" value="Bacteria"/>
</dbReference>
<dbReference type="Gene3D" id="1.10.357.10">
    <property type="entry name" value="Tetracycline Repressor, domain 2"/>
    <property type="match status" value="1"/>
</dbReference>
<dbReference type="STRING" id="568816.Acin_0592"/>
<dbReference type="PANTHER" id="PTHR30055">
    <property type="entry name" value="HTH-TYPE TRANSCRIPTIONAL REGULATOR RUTR"/>
    <property type="match status" value="1"/>
</dbReference>
<proteinExistence type="predicted"/>
<sequence length="235" mass="27626">MNDQKQLISSLGEEMTIRQKRTMIFFIEATKHILQEDGYDHLTIREIAQRAGYNAATLYHYFRDLDELIIYGSVGFLSDYVRLLACRIKHSMTALQKYQTIYACFNEVAFVWPRVFYHMFFGNHHVDLGQVISTYYKVLYPEELQKIPDLALREMLQRGTLFERDEVMMDELVAEGTIRREDAALTLETIIALHERYLHQASLLKKEDPRPLEEAFQNVFLFVLEKISVKSSVSR</sequence>
<dbReference type="Pfam" id="PF00440">
    <property type="entry name" value="TetR_N"/>
    <property type="match status" value="1"/>
</dbReference>
<reference evidence="6 7" key="1">
    <citation type="journal article" date="2011" name="J. Bacteriol.">
        <title>Complete genome sequence of Acidaminococcus intestini RYC-MR95, a Gram-negative bacterium from the phylum Firmicutes.</title>
        <authorList>
            <person name="D'Auria G."/>
            <person name="Galan J.C."/>
            <person name="Rodriguez-Alcayna M."/>
            <person name="Moya A."/>
            <person name="Baquero F."/>
            <person name="Latorre A."/>
        </authorList>
    </citation>
    <scope>NUCLEOTIDE SEQUENCE [LARGE SCALE GENOMIC DNA]</scope>
    <source>
        <strain evidence="6 7">RyC-MR95</strain>
    </source>
</reference>
<dbReference type="PROSITE" id="PS50977">
    <property type="entry name" value="HTH_TETR_2"/>
    <property type="match status" value="1"/>
</dbReference>
<accession>G4Q438</accession>
<evidence type="ECO:0000256" key="3">
    <source>
        <dbReference type="ARBA" id="ARBA00023163"/>
    </source>
</evidence>
<keyword evidence="3" id="KW-0804">Transcription</keyword>
<keyword evidence="1" id="KW-0805">Transcription regulation</keyword>
<dbReference type="PATRIC" id="fig|568816.4.peg.574"/>
<dbReference type="InterPro" id="IPR009057">
    <property type="entry name" value="Homeodomain-like_sf"/>
</dbReference>
<evidence type="ECO:0000256" key="1">
    <source>
        <dbReference type="ARBA" id="ARBA00023015"/>
    </source>
</evidence>
<evidence type="ECO:0000256" key="2">
    <source>
        <dbReference type="ARBA" id="ARBA00023125"/>
    </source>
</evidence>
<protein>
    <submittedName>
        <fullName evidence="6">Transcriptional regulator</fullName>
    </submittedName>
</protein>
<keyword evidence="2 4" id="KW-0238">DNA-binding</keyword>
<dbReference type="EMBL" id="CP003058">
    <property type="protein sequence ID" value="AEQ21832.1"/>
    <property type="molecule type" value="Genomic_DNA"/>
</dbReference>
<dbReference type="HOGENOM" id="CLU_094919_1_0_9"/>
<dbReference type="GO" id="GO:0003700">
    <property type="term" value="F:DNA-binding transcription factor activity"/>
    <property type="evidence" value="ECO:0007669"/>
    <property type="project" value="TreeGrafter"/>
</dbReference>
<dbReference type="InterPro" id="IPR050109">
    <property type="entry name" value="HTH-type_TetR-like_transc_reg"/>
</dbReference>
<evidence type="ECO:0000313" key="7">
    <source>
        <dbReference type="Proteomes" id="UP000007093"/>
    </source>
</evidence>
<dbReference type="SUPFAM" id="SSF46689">
    <property type="entry name" value="Homeodomain-like"/>
    <property type="match status" value="1"/>
</dbReference>
<feature type="domain" description="HTH tetR-type" evidence="5">
    <location>
        <begin position="20"/>
        <end position="80"/>
    </location>
</feature>
<dbReference type="InParanoid" id="G4Q438"/>
<dbReference type="Proteomes" id="UP000007093">
    <property type="component" value="Chromosome"/>
</dbReference>
<keyword evidence="7" id="KW-1185">Reference proteome</keyword>
<organism evidence="6 7">
    <name type="scientific">Acidaminococcus intestini (strain RyC-MR95)</name>
    <dbReference type="NCBI Taxonomy" id="568816"/>
    <lineage>
        <taxon>Bacteria</taxon>
        <taxon>Bacillati</taxon>
        <taxon>Bacillota</taxon>
        <taxon>Negativicutes</taxon>
        <taxon>Acidaminococcales</taxon>
        <taxon>Acidaminococcaceae</taxon>
        <taxon>Acidaminococcus</taxon>
    </lineage>
</organism>